<reference evidence="1 2" key="1">
    <citation type="submission" date="2023-11" db="EMBL/GenBank/DDBJ databases">
        <title>Draft genome sequence of a psychrophilic Clostridium strain from permafrost water brine.</title>
        <authorList>
            <person name="Shcherbakova V.A."/>
            <person name="Trubitsyn V.E."/>
            <person name="Zakharyuk A.G."/>
        </authorList>
    </citation>
    <scope>NUCLEOTIDE SEQUENCE [LARGE SCALE GENOMIC DNA]</scope>
    <source>
        <strain evidence="1 2">14F</strain>
    </source>
</reference>
<accession>A0ABU7UV13</accession>
<dbReference type="RefSeq" id="WP_331703018.1">
    <property type="nucleotide sequence ID" value="NZ_JAZHFS010000044.1"/>
</dbReference>
<evidence type="ECO:0000313" key="2">
    <source>
        <dbReference type="Proteomes" id="UP001498469"/>
    </source>
</evidence>
<dbReference type="EMBL" id="JAZHFS010000044">
    <property type="protein sequence ID" value="MEF2115225.1"/>
    <property type="molecule type" value="Genomic_DNA"/>
</dbReference>
<protein>
    <submittedName>
        <fullName evidence="1">Uncharacterized protein</fullName>
    </submittedName>
</protein>
<comment type="caution">
    <text evidence="1">The sequence shown here is derived from an EMBL/GenBank/DDBJ whole genome shotgun (WGS) entry which is preliminary data.</text>
</comment>
<evidence type="ECO:0000313" key="1">
    <source>
        <dbReference type="EMBL" id="MEF2115225.1"/>
    </source>
</evidence>
<proteinExistence type="predicted"/>
<gene>
    <name evidence="1" type="ORF">SJI18_23380</name>
</gene>
<keyword evidence="2" id="KW-1185">Reference proteome</keyword>
<dbReference type="Proteomes" id="UP001498469">
    <property type="component" value="Unassembled WGS sequence"/>
</dbReference>
<sequence length="229" mass="26374">MATMFGYKNSKALKSVMSRDGYSWNGLENSFKSKIVEDKSKIYAPPAATLIGKIVNNLSSNDGNLKDTLGITSFKTVAQLAEYMKIHNYNWDNSIKNYVQVSTINYNLEQEENKKSNENVTRPNEKVQFNQNQNDHDTLDNEKMLNFIINNKDQIKGLLEENCGANNMPRYCVAGRNITKSLYMIDTVSDLIAKFSIEKHITQREMASIAFIEFFKKYGYEQKIKNIFR</sequence>
<name>A0ABU7UV13_9CLOT</name>
<organism evidence="1 2">
    <name type="scientific">Clostridium frigoriphilum</name>
    <dbReference type="NCBI Taxonomy" id="443253"/>
    <lineage>
        <taxon>Bacteria</taxon>
        <taxon>Bacillati</taxon>
        <taxon>Bacillota</taxon>
        <taxon>Clostridia</taxon>
        <taxon>Eubacteriales</taxon>
        <taxon>Clostridiaceae</taxon>
        <taxon>Clostridium</taxon>
    </lineage>
</organism>